<keyword evidence="4" id="KW-0873">Pyrrolidone carboxylic acid</keyword>
<name>A0A8J2VW18_9NEOP</name>
<keyword evidence="7" id="KW-1185">Reference proteome</keyword>
<evidence type="ECO:0000256" key="1">
    <source>
        <dbReference type="ARBA" id="ARBA00004613"/>
    </source>
</evidence>
<dbReference type="OrthoDB" id="6930922at2759"/>
<keyword evidence="3" id="KW-0027">Amidation</keyword>
<evidence type="ECO:0000256" key="4">
    <source>
        <dbReference type="ARBA" id="ARBA00023283"/>
    </source>
</evidence>
<dbReference type="Proteomes" id="UP000789524">
    <property type="component" value="Unassembled WGS sequence"/>
</dbReference>
<keyword evidence="5" id="KW-0472">Membrane</keyword>
<evidence type="ECO:0000256" key="2">
    <source>
        <dbReference type="ARBA" id="ARBA00022525"/>
    </source>
</evidence>
<proteinExistence type="predicted"/>
<organism evidence="6 7">
    <name type="scientific">Danaus chrysippus</name>
    <name type="common">African queen</name>
    <dbReference type="NCBI Taxonomy" id="151541"/>
    <lineage>
        <taxon>Eukaryota</taxon>
        <taxon>Metazoa</taxon>
        <taxon>Ecdysozoa</taxon>
        <taxon>Arthropoda</taxon>
        <taxon>Hexapoda</taxon>
        <taxon>Insecta</taxon>
        <taxon>Pterygota</taxon>
        <taxon>Neoptera</taxon>
        <taxon>Endopterygota</taxon>
        <taxon>Lepidoptera</taxon>
        <taxon>Glossata</taxon>
        <taxon>Ditrysia</taxon>
        <taxon>Papilionoidea</taxon>
        <taxon>Nymphalidae</taxon>
        <taxon>Danainae</taxon>
        <taxon>Danaini</taxon>
        <taxon>Danaina</taxon>
        <taxon>Danaus</taxon>
        <taxon>Anosia</taxon>
    </lineage>
</organism>
<dbReference type="AlphaFoldDB" id="A0A8J2VW18"/>
<dbReference type="InterPro" id="IPR002047">
    <property type="entry name" value="Adipokinetic_hormone_CS"/>
</dbReference>
<evidence type="ECO:0000313" key="7">
    <source>
        <dbReference type="Proteomes" id="UP000789524"/>
    </source>
</evidence>
<feature type="transmembrane region" description="Helical" evidence="5">
    <location>
        <begin position="35"/>
        <end position="56"/>
    </location>
</feature>
<keyword evidence="5" id="KW-0812">Transmembrane</keyword>
<comment type="subcellular location">
    <subcellularLocation>
        <location evidence="1">Secreted</location>
    </subcellularLocation>
</comment>
<evidence type="ECO:0000313" key="6">
    <source>
        <dbReference type="EMBL" id="CAG9568387.1"/>
    </source>
</evidence>
<evidence type="ECO:0000256" key="3">
    <source>
        <dbReference type="ARBA" id="ARBA00022815"/>
    </source>
</evidence>
<dbReference type="EMBL" id="CAKASE010000060">
    <property type="protein sequence ID" value="CAG9568387.1"/>
    <property type="molecule type" value="Genomic_DNA"/>
</dbReference>
<gene>
    <name evidence="6" type="ORF">DCHRY22_LOCUS8274</name>
</gene>
<dbReference type="GO" id="GO:0005179">
    <property type="term" value="F:hormone activity"/>
    <property type="evidence" value="ECO:0007669"/>
    <property type="project" value="InterPro"/>
</dbReference>
<dbReference type="PROSITE" id="PS00256">
    <property type="entry name" value="AKH"/>
    <property type="match status" value="1"/>
</dbReference>
<keyword evidence="2" id="KW-0964">Secreted</keyword>
<reference evidence="6" key="1">
    <citation type="submission" date="2021-09" db="EMBL/GenBank/DDBJ databases">
        <authorList>
            <person name="Martin H S."/>
        </authorList>
    </citation>
    <scope>NUCLEOTIDE SEQUENCE</scope>
</reference>
<evidence type="ECO:0000256" key="5">
    <source>
        <dbReference type="SAM" id="Phobius"/>
    </source>
</evidence>
<dbReference type="GO" id="GO:0005576">
    <property type="term" value="C:extracellular region"/>
    <property type="evidence" value="ECO:0007669"/>
    <property type="project" value="UniProtKB-SubCell"/>
</dbReference>
<accession>A0A8J2VW18</accession>
<keyword evidence="5" id="KW-1133">Transmembrane helix</keyword>
<sequence length="78" mass="8859">MGLYPEYIRTGLQGSWSFQKLVNKMASLRRLMKKAALYLLFAFANLIAVSEGQLTFSSGWGKRSQDDEIAIDLEDQLQ</sequence>
<comment type="caution">
    <text evidence="6">The sequence shown here is derived from an EMBL/GenBank/DDBJ whole genome shotgun (WGS) entry which is preliminary data.</text>
</comment>
<protein>
    <submittedName>
        <fullName evidence="6">(African queen) hypothetical protein</fullName>
    </submittedName>
</protein>